<keyword evidence="3" id="KW-1185">Reference proteome</keyword>
<evidence type="ECO:0000256" key="1">
    <source>
        <dbReference type="ARBA" id="ARBA00005277"/>
    </source>
</evidence>
<reference evidence="2 3" key="1">
    <citation type="journal article" date="2024" name="G3 (Bethesda)">
        <title>A hybrid genome assembly of the endangered aye-aye (Daubentonia madagascariensis).</title>
        <authorList>
            <person name="Versoza C.J."/>
            <person name="Pfeifer S.P."/>
        </authorList>
    </citation>
    <scope>NUCLEOTIDE SEQUENCE [LARGE SCALE GENOMIC DNA]</scope>
    <source>
        <strain evidence="2">6821</strain>
    </source>
</reference>
<accession>A0ABD2DPT9</accession>
<evidence type="ECO:0000313" key="3">
    <source>
        <dbReference type="Proteomes" id="UP001610411"/>
    </source>
</evidence>
<protein>
    <submittedName>
        <fullName evidence="2">Protein FAM47A</fullName>
    </submittedName>
</protein>
<feature type="non-terminal residue" evidence="2">
    <location>
        <position position="1"/>
    </location>
</feature>
<sequence>LQEETPATTDELSDPLHHRRNLPRGIRNFCKWVATFGNLGIDEEFIMKQFDFGSECKPTYEDLHIKKVKEVSSELKYSVGLSETEEIKFSLQELDFERKLQKPPNPYKPNWVKMRYGAWYLKPKLWKKLINDEPLIDPKVLLEAEGGPTEPDILEELYGTIAFKDFILSKGYRMPGVLEKLFLRKGWDYDSVKTPMQQVIKTHVIIDDPCEDA</sequence>
<comment type="caution">
    <text evidence="2">The sequence shown here is derived from an EMBL/GenBank/DDBJ whole genome shotgun (WGS) entry which is preliminary data.</text>
</comment>
<dbReference type="PANTHER" id="PTHR46449">
    <property type="entry name" value="ZGC:158260"/>
    <property type="match status" value="1"/>
</dbReference>
<gene>
    <name evidence="2" type="ORF">WCI35_024428</name>
</gene>
<dbReference type="Proteomes" id="UP001610411">
    <property type="component" value="Unassembled WGS sequence"/>
</dbReference>
<comment type="similarity">
    <text evidence="1">Belongs to the FAM47 family.</text>
</comment>
<organism evidence="2 3">
    <name type="scientific">Daubentonia madagascariensis</name>
    <name type="common">Aye-aye</name>
    <name type="synonym">Sciurus madagascariensis</name>
    <dbReference type="NCBI Taxonomy" id="31869"/>
    <lineage>
        <taxon>Eukaryota</taxon>
        <taxon>Metazoa</taxon>
        <taxon>Chordata</taxon>
        <taxon>Craniata</taxon>
        <taxon>Vertebrata</taxon>
        <taxon>Euteleostomi</taxon>
        <taxon>Mammalia</taxon>
        <taxon>Eutheria</taxon>
        <taxon>Euarchontoglires</taxon>
        <taxon>Primates</taxon>
        <taxon>Strepsirrhini</taxon>
        <taxon>Chiromyiformes</taxon>
        <taxon>Daubentoniidae</taxon>
        <taxon>Daubentonia</taxon>
    </lineage>
</organism>
<name>A0ABD2DPT9_DAUMA</name>
<proteinExistence type="inferred from homology"/>
<evidence type="ECO:0000313" key="2">
    <source>
        <dbReference type="EMBL" id="KAL2768864.1"/>
    </source>
</evidence>
<dbReference type="InterPro" id="IPR032743">
    <property type="entry name" value="FAM47"/>
</dbReference>
<dbReference type="PANTHER" id="PTHR46449:SF1">
    <property type="entry name" value="FAMILY WITH SEQUENCE SIMILARITY 47, MEMBER A-RELATED"/>
    <property type="match status" value="1"/>
</dbReference>
<dbReference type="AlphaFoldDB" id="A0ABD2DPT9"/>
<dbReference type="EMBL" id="JBFSEQ010000009">
    <property type="protein sequence ID" value="KAL2768864.1"/>
    <property type="molecule type" value="Genomic_DNA"/>
</dbReference>